<evidence type="ECO:0000313" key="4">
    <source>
        <dbReference type="Proteomes" id="UP000030832"/>
    </source>
</evidence>
<dbReference type="NCBIfam" id="TIGR01439">
    <property type="entry name" value="lp_hng_hel_AbrB"/>
    <property type="match status" value="1"/>
</dbReference>
<sequence length="89" mass="10094">MELVSGKVTSKGQITIPKELREKLGLSEGDQLKFLIEDDEVRIEPVKKKLLSQAIGRITSKEEINLEKMREIAHEEASKHTLSEGLEHE</sequence>
<accession>A0A0B0IN74</accession>
<organism evidence="3 4">
    <name type="scientific">Halalkalibacter okhensis</name>
    <dbReference type="NCBI Taxonomy" id="333138"/>
    <lineage>
        <taxon>Bacteria</taxon>
        <taxon>Bacillati</taxon>
        <taxon>Bacillota</taxon>
        <taxon>Bacilli</taxon>
        <taxon>Bacillales</taxon>
        <taxon>Bacillaceae</taxon>
        <taxon>Halalkalibacter</taxon>
    </lineage>
</organism>
<feature type="domain" description="SpoVT-AbrB" evidence="2">
    <location>
        <begin position="3"/>
        <end position="48"/>
    </location>
</feature>
<dbReference type="InterPro" id="IPR052975">
    <property type="entry name" value="Repressor-like_regulatory"/>
</dbReference>
<dbReference type="Gene3D" id="2.10.260.10">
    <property type="match status" value="1"/>
</dbReference>
<keyword evidence="4" id="KW-1185">Reference proteome</keyword>
<dbReference type="Proteomes" id="UP000030832">
    <property type="component" value="Unassembled WGS sequence"/>
</dbReference>
<name>A0A0B0IN74_9BACI</name>
<dbReference type="PANTHER" id="PTHR34860">
    <property type="entry name" value="REPRESSOR-LIKE PROTEIN SSO7C3"/>
    <property type="match status" value="1"/>
</dbReference>
<protein>
    <recommendedName>
        <fullName evidence="2">SpoVT-AbrB domain-containing protein</fullName>
    </recommendedName>
</protein>
<proteinExistence type="predicted"/>
<dbReference type="GO" id="GO:0003677">
    <property type="term" value="F:DNA binding"/>
    <property type="evidence" value="ECO:0007669"/>
    <property type="project" value="UniProtKB-UniRule"/>
</dbReference>
<comment type="caution">
    <text evidence="3">The sequence shown here is derived from an EMBL/GenBank/DDBJ whole genome shotgun (WGS) entry which is preliminary data.</text>
</comment>
<dbReference type="PANTHER" id="PTHR34860:SF6">
    <property type="entry name" value="REPRESSOR-LIKE PROTEIN SSO7C3"/>
    <property type="match status" value="1"/>
</dbReference>
<evidence type="ECO:0000256" key="1">
    <source>
        <dbReference type="PROSITE-ProRule" id="PRU01076"/>
    </source>
</evidence>
<dbReference type="AlphaFoldDB" id="A0A0B0IN74"/>
<dbReference type="eggNOG" id="COG2002">
    <property type="taxonomic scope" value="Bacteria"/>
</dbReference>
<dbReference type="InterPro" id="IPR037914">
    <property type="entry name" value="SpoVT-AbrB_sf"/>
</dbReference>
<dbReference type="InterPro" id="IPR007159">
    <property type="entry name" value="SpoVT-AbrB_dom"/>
</dbReference>
<evidence type="ECO:0000259" key="2">
    <source>
        <dbReference type="PROSITE" id="PS51740"/>
    </source>
</evidence>
<dbReference type="SUPFAM" id="SSF89447">
    <property type="entry name" value="AbrB/MazE/MraZ-like"/>
    <property type="match status" value="1"/>
</dbReference>
<dbReference type="SMART" id="SM00966">
    <property type="entry name" value="SpoVT_AbrB"/>
    <property type="match status" value="1"/>
</dbReference>
<dbReference type="OrthoDB" id="9811597at2"/>
<dbReference type="RefSeq" id="WP_034625502.1">
    <property type="nucleotide sequence ID" value="NZ_JRJU01000002.1"/>
</dbReference>
<evidence type="ECO:0000313" key="3">
    <source>
        <dbReference type="EMBL" id="KHF41514.1"/>
    </source>
</evidence>
<dbReference type="Pfam" id="PF04014">
    <property type="entry name" value="MazE_antitoxin"/>
    <property type="match status" value="1"/>
</dbReference>
<keyword evidence="1" id="KW-0238">DNA-binding</keyword>
<dbReference type="EMBL" id="JRJU01000002">
    <property type="protein sequence ID" value="KHF41514.1"/>
    <property type="molecule type" value="Genomic_DNA"/>
</dbReference>
<dbReference type="PROSITE" id="PS51740">
    <property type="entry name" value="SPOVT_ABRB"/>
    <property type="match status" value="1"/>
</dbReference>
<dbReference type="STRING" id="333138.LQ50_01980"/>
<gene>
    <name evidence="3" type="ORF">LQ50_01980</name>
</gene>
<reference evidence="3 4" key="1">
    <citation type="submission" date="2014-09" db="EMBL/GenBank/DDBJ databases">
        <title>Genome sequencing and annotation of Bacillus Okhensis strain Kh10-101T.</title>
        <authorList>
            <person name="Prakash J.S."/>
        </authorList>
    </citation>
    <scope>NUCLEOTIDE SEQUENCE [LARGE SCALE GENOMIC DNA]</scope>
    <source>
        <strain evidence="4">Kh10-101T</strain>
    </source>
</reference>